<name>A0A6P1PZ21_9GAMM</name>
<accession>A0A6P1PZ21</accession>
<evidence type="ECO:0000313" key="2">
    <source>
        <dbReference type="EMBL" id="QHM71421.1"/>
    </source>
</evidence>
<keyword evidence="1" id="KW-0812">Transmembrane</keyword>
<dbReference type="KEGG" id="mint:C7M51_01708"/>
<protein>
    <submittedName>
        <fullName evidence="2">Uncharacterized protein</fullName>
    </submittedName>
</protein>
<reference evidence="2 3" key="1">
    <citation type="submission" date="2018-03" db="EMBL/GenBank/DDBJ databases">
        <title>Pantoea intestinalis SRCM103226 isolated form the mealworm.</title>
        <authorList>
            <person name="Jeong D.-Y."/>
            <person name="Kim J.W."/>
        </authorList>
    </citation>
    <scope>NUCLEOTIDE SEQUENCE [LARGE SCALE GENOMIC DNA]</scope>
    <source>
        <strain evidence="2 3">SRCM103226</strain>
    </source>
</reference>
<proteinExistence type="predicted"/>
<dbReference type="Proteomes" id="UP000464053">
    <property type="component" value="Chromosome"/>
</dbReference>
<keyword evidence="1" id="KW-1133">Transmembrane helix</keyword>
<sequence length="66" mass="7507">METSCRGQPVAKKISHCFSREDFFLSFIFLSCYFHSVILSLFLIGRIPAVYTCLSTARKALKEANL</sequence>
<gene>
    <name evidence="2" type="ORF">C7M51_01708</name>
</gene>
<feature type="transmembrane region" description="Helical" evidence="1">
    <location>
        <begin position="23"/>
        <end position="44"/>
    </location>
</feature>
<evidence type="ECO:0000313" key="3">
    <source>
        <dbReference type="Proteomes" id="UP000464053"/>
    </source>
</evidence>
<evidence type="ECO:0000256" key="1">
    <source>
        <dbReference type="SAM" id="Phobius"/>
    </source>
</evidence>
<organism evidence="2 3">
    <name type="scientific">Mixta intestinalis</name>
    <dbReference type="NCBI Taxonomy" id="1615494"/>
    <lineage>
        <taxon>Bacteria</taxon>
        <taxon>Pseudomonadati</taxon>
        <taxon>Pseudomonadota</taxon>
        <taxon>Gammaproteobacteria</taxon>
        <taxon>Enterobacterales</taxon>
        <taxon>Erwiniaceae</taxon>
        <taxon>Mixta</taxon>
    </lineage>
</organism>
<dbReference type="EMBL" id="CP028271">
    <property type="protein sequence ID" value="QHM71421.1"/>
    <property type="molecule type" value="Genomic_DNA"/>
</dbReference>
<dbReference type="AlphaFoldDB" id="A0A6P1PZ21"/>
<keyword evidence="3" id="KW-1185">Reference proteome</keyword>
<keyword evidence="1" id="KW-0472">Membrane</keyword>